<dbReference type="CDD" id="cd11709">
    <property type="entry name" value="SPRY"/>
    <property type="match status" value="1"/>
</dbReference>
<dbReference type="SUPFAM" id="SSF49899">
    <property type="entry name" value="Concanavalin A-like lectins/glucanases"/>
    <property type="match status" value="1"/>
</dbReference>
<dbReference type="Gene3D" id="1.25.40.420">
    <property type="match status" value="1"/>
</dbReference>
<dbReference type="SUPFAM" id="SSF54695">
    <property type="entry name" value="POZ domain"/>
    <property type="match status" value="1"/>
</dbReference>
<dbReference type="Pfam" id="PF00651">
    <property type="entry name" value="BTB"/>
    <property type="match status" value="1"/>
</dbReference>
<dbReference type="InterPro" id="IPR003877">
    <property type="entry name" value="SPRY_dom"/>
</dbReference>
<dbReference type="STRING" id="658196.A0A397SCZ9"/>
<dbReference type="Gene3D" id="2.60.120.920">
    <property type="match status" value="1"/>
</dbReference>
<dbReference type="PROSITE" id="PS50188">
    <property type="entry name" value="B302_SPRY"/>
    <property type="match status" value="1"/>
</dbReference>
<keyword evidence="4" id="KW-1185">Reference proteome</keyword>
<sequence length="446" mass="52843">MTIFNKEIIKNYENLYKTKEAYDVIIYAGERPNIKEFHAHSLILKSQSKFFKRTFMEDIDKKNNCFILNLKISPDVFEIILSNDLTKFQSQEILNLLLPSDELEFQPLIKYIQEILVRNHRDFIIKNILEIIELTYQKESFDKLWNFCLQQICLKSDYLFKSTKFLTFNPSILEIILKRDDFYVNNEIIIWENLLKWACGQDPIIQQDIDKWNKNEFTIMERRLSRFIQLIRFYHISSENFHLKVYPFKEILSNNLINNIFTYHITPNKNLNIEMQPQRFNKFAAGYIWDKFACGSKLIIEDDGKVVRARNDCNTCQNIRAKMILENKGIFEWDIIIEKYCAYSWVGVCASDNFNYESWAGNQSTGWVLGSDGSCYNSLDRLTNYCPSFEKVGAKITVHIDMNKRTCAFTVNGKRYPEVPYWNNLPSKLYPVVSLCNSGRFRIQPY</sequence>
<dbReference type="Gene3D" id="3.30.710.10">
    <property type="entry name" value="Potassium Channel Kv1.1, Chain A"/>
    <property type="match status" value="1"/>
</dbReference>
<dbReference type="PANTHER" id="PTHR45774">
    <property type="entry name" value="BTB/POZ DOMAIN-CONTAINING"/>
    <property type="match status" value="1"/>
</dbReference>
<keyword evidence="3" id="KW-0430">Lectin</keyword>
<dbReference type="GO" id="GO:0030246">
    <property type="term" value="F:carbohydrate binding"/>
    <property type="evidence" value="ECO:0007669"/>
    <property type="project" value="UniProtKB-KW"/>
</dbReference>
<dbReference type="InterPro" id="IPR013320">
    <property type="entry name" value="ConA-like_dom_sf"/>
</dbReference>
<dbReference type="InterPro" id="IPR000210">
    <property type="entry name" value="BTB/POZ_dom"/>
</dbReference>
<name>A0A397SCZ9_9GLOM</name>
<dbReference type="InterPro" id="IPR043136">
    <property type="entry name" value="B30.2/SPRY_sf"/>
</dbReference>
<dbReference type="InterPro" id="IPR011333">
    <property type="entry name" value="SKP1/BTB/POZ_sf"/>
</dbReference>
<reference evidence="3 4" key="1">
    <citation type="submission" date="2018-06" db="EMBL/GenBank/DDBJ databases">
        <title>Comparative genomics reveals the genomic features of Rhizophagus irregularis, R. cerebriforme, R. diaphanum and Gigaspora rosea, and their symbiotic lifestyle signature.</title>
        <authorList>
            <person name="Morin E."/>
            <person name="San Clemente H."/>
            <person name="Chen E.C.H."/>
            <person name="De La Providencia I."/>
            <person name="Hainaut M."/>
            <person name="Kuo A."/>
            <person name="Kohler A."/>
            <person name="Murat C."/>
            <person name="Tang N."/>
            <person name="Roy S."/>
            <person name="Loubradou J."/>
            <person name="Henrissat B."/>
            <person name="Grigoriev I.V."/>
            <person name="Corradi N."/>
            <person name="Roux C."/>
            <person name="Martin F.M."/>
        </authorList>
    </citation>
    <scope>NUCLEOTIDE SEQUENCE [LARGE SCALE GENOMIC DNA]</scope>
    <source>
        <strain evidence="3 4">DAOM 227022</strain>
    </source>
</reference>
<organism evidence="3 4">
    <name type="scientific">Glomus cerebriforme</name>
    <dbReference type="NCBI Taxonomy" id="658196"/>
    <lineage>
        <taxon>Eukaryota</taxon>
        <taxon>Fungi</taxon>
        <taxon>Fungi incertae sedis</taxon>
        <taxon>Mucoromycota</taxon>
        <taxon>Glomeromycotina</taxon>
        <taxon>Glomeromycetes</taxon>
        <taxon>Glomerales</taxon>
        <taxon>Glomeraceae</taxon>
        <taxon>Glomus</taxon>
    </lineage>
</organism>
<dbReference type="AlphaFoldDB" id="A0A397SCZ9"/>
<comment type="caution">
    <text evidence="3">The sequence shown here is derived from an EMBL/GenBank/DDBJ whole genome shotgun (WGS) entry which is preliminary data.</text>
</comment>
<evidence type="ECO:0000259" key="2">
    <source>
        <dbReference type="PROSITE" id="PS50188"/>
    </source>
</evidence>
<dbReference type="Pfam" id="PF00622">
    <property type="entry name" value="SPRY"/>
    <property type="match status" value="1"/>
</dbReference>
<dbReference type="PROSITE" id="PS50097">
    <property type="entry name" value="BTB"/>
    <property type="match status" value="1"/>
</dbReference>
<proteinExistence type="predicted"/>
<evidence type="ECO:0000259" key="1">
    <source>
        <dbReference type="PROSITE" id="PS50097"/>
    </source>
</evidence>
<dbReference type="PANTHER" id="PTHR45774:SF3">
    <property type="entry name" value="BTB (POZ) DOMAIN-CONTAINING 2B-RELATED"/>
    <property type="match status" value="1"/>
</dbReference>
<evidence type="ECO:0000313" key="3">
    <source>
        <dbReference type="EMBL" id="RIA82155.1"/>
    </source>
</evidence>
<accession>A0A397SCZ9</accession>
<dbReference type="Proteomes" id="UP000265703">
    <property type="component" value="Unassembled WGS sequence"/>
</dbReference>
<evidence type="ECO:0000313" key="4">
    <source>
        <dbReference type="Proteomes" id="UP000265703"/>
    </source>
</evidence>
<protein>
    <submittedName>
        <fullName evidence="3">Concanavalin A-like lectin/glucanase domain-containing protein</fullName>
    </submittedName>
</protein>
<gene>
    <name evidence="3" type="ORF">C1645_881205</name>
</gene>
<dbReference type="InterPro" id="IPR001870">
    <property type="entry name" value="B30.2/SPRY"/>
</dbReference>
<dbReference type="EMBL" id="QKYT01000700">
    <property type="protein sequence ID" value="RIA82155.1"/>
    <property type="molecule type" value="Genomic_DNA"/>
</dbReference>
<feature type="domain" description="B30.2/SPRY" evidence="2">
    <location>
        <begin position="267"/>
        <end position="446"/>
    </location>
</feature>
<dbReference type="CDD" id="cd18186">
    <property type="entry name" value="BTB_POZ_ZBTB_KLHL-like"/>
    <property type="match status" value="1"/>
</dbReference>
<dbReference type="OrthoDB" id="6359816at2759"/>
<feature type="domain" description="BTB" evidence="1">
    <location>
        <begin position="22"/>
        <end position="82"/>
    </location>
</feature>